<dbReference type="PROSITE" id="PS51123">
    <property type="entry name" value="OMPA_2"/>
    <property type="match status" value="1"/>
</dbReference>
<dbReference type="CDD" id="cd07185">
    <property type="entry name" value="OmpA_C-like"/>
    <property type="match status" value="1"/>
</dbReference>
<accession>A0A1U9Z6F8</accession>
<protein>
    <submittedName>
        <fullName evidence="7">Inner membrane lipoprotein YiaD</fullName>
    </submittedName>
</protein>
<dbReference type="InterPro" id="IPR006665">
    <property type="entry name" value="OmpA-like"/>
</dbReference>
<proteinExistence type="predicted"/>
<evidence type="ECO:0000256" key="4">
    <source>
        <dbReference type="PROSITE-ProRule" id="PRU00473"/>
    </source>
</evidence>
<evidence type="ECO:0000256" key="1">
    <source>
        <dbReference type="ARBA" id="ARBA00004442"/>
    </source>
</evidence>
<evidence type="ECO:0000259" key="6">
    <source>
        <dbReference type="PROSITE" id="PS51123"/>
    </source>
</evidence>
<gene>
    <name evidence="7" type="primary">yiaD_2</name>
    <name evidence="7" type="ORF">Mame_04019</name>
</gene>
<evidence type="ECO:0000313" key="8">
    <source>
        <dbReference type="Proteomes" id="UP000191135"/>
    </source>
</evidence>
<keyword evidence="3" id="KW-0998">Cell outer membrane</keyword>
<evidence type="ECO:0000313" key="7">
    <source>
        <dbReference type="EMBL" id="AQZ53319.1"/>
    </source>
</evidence>
<dbReference type="Gene3D" id="3.30.1330.60">
    <property type="entry name" value="OmpA-like domain"/>
    <property type="match status" value="1"/>
</dbReference>
<dbReference type="PROSITE" id="PS51257">
    <property type="entry name" value="PROKAR_LIPOPROTEIN"/>
    <property type="match status" value="1"/>
</dbReference>
<sequence precursor="true">MIRTIAIALSGLLLLAGCSSTGGEDVAPQEVSVTNISVSDPGAYMDSQEQAFRDQLKDTGVTIIRTPKYIALVFPSSITFETDKYDIVPEFTPALDTIAALLRKYSATDIDVNGYTDSTGSDAYNLKLSQQRANAVAGAIIQRGVSPQRILPVGYGKADPVASNDTADGRAQNRRVEIRIAPPAAAATAAAPVTAAPMAN</sequence>
<dbReference type="PANTHER" id="PTHR30329">
    <property type="entry name" value="STATOR ELEMENT OF FLAGELLAR MOTOR COMPLEX"/>
    <property type="match status" value="1"/>
</dbReference>
<dbReference type="InterPro" id="IPR050330">
    <property type="entry name" value="Bact_OuterMem_StrucFunc"/>
</dbReference>
<name>A0A1U9Z6F8_9HYPH</name>
<keyword evidence="2 4" id="KW-0472">Membrane</keyword>
<dbReference type="PANTHER" id="PTHR30329:SF21">
    <property type="entry name" value="LIPOPROTEIN YIAD-RELATED"/>
    <property type="match status" value="1"/>
</dbReference>
<dbReference type="InterPro" id="IPR006664">
    <property type="entry name" value="OMP_bac"/>
</dbReference>
<comment type="subcellular location">
    <subcellularLocation>
        <location evidence="1">Cell outer membrane</location>
    </subcellularLocation>
</comment>
<reference evidence="7 8" key="1">
    <citation type="submission" date="2017-03" db="EMBL/GenBank/DDBJ databases">
        <title>Foreign affairs: Plasmid Transfer between Roseobacters and Rhizobia.</title>
        <authorList>
            <person name="Bartling P."/>
            <person name="Bunk B."/>
            <person name="Overmann J."/>
            <person name="Brinkmann H."/>
            <person name="Petersen J."/>
        </authorList>
    </citation>
    <scope>NUCLEOTIDE SEQUENCE [LARGE SCALE GENOMIC DNA]</scope>
    <source>
        <strain evidence="7 8">MACL11</strain>
    </source>
</reference>
<organism evidence="7 8">
    <name type="scientific">Martelella mediterranea DSM 17316</name>
    <dbReference type="NCBI Taxonomy" id="1122214"/>
    <lineage>
        <taxon>Bacteria</taxon>
        <taxon>Pseudomonadati</taxon>
        <taxon>Pseudomonadota</taxon>
        <taxon>Alphaproteobacteria</taxon>
        <taxon>Hyphomicrobiales</taxon>
        <taxon>Aurantimonadaceae</taxon>
        <taxon>Martelella</taxon>
    </lineage>
</organism>
<dbReference type="OrthoDB" id="9782229at2"/>
<dbReference type="GO" id="GO:0009279">
    <property type="term" value="C:cell outer membrane"/>
    <property type="evidence" value="ECO:0007669"/>
    <property type="project" value="UniProtKB-SubCell"/>
</dbReference>
<dbReference type="PRINTS" id="PR01021">
    <property type="entry name" value="OMPADOMAIN"/>
</dbReference>
<dbReference type="AlphaFoldDB" id="A0A1U9Z6F8"/>
<feature type="signal peptide" evidence="5">
    <location>
        <begin position="1"/>
        <end position="23"/>
    </location>
</feature>
<dbReference type="SUPFAM" id="SSF103088">
    <property type="entry name" value="OmpA-like"/>
    <property type="match status" value="1"/>
</dbReference>
<keyword evidence="7" id="KW-0449">Lipoprotein</keyword>
<dbReference type="InterPro" id="IPR006690">
    <property type="entry name" value="OMPA-like_CS"/>
</dbReference>
<dbReference type="Pfam" id="PF00691">
    <property type="entry name" value="OmpA"/>
    <property type="match status" value="1"/>
</dbReference>
<feature type="chain" id="PRO_5010699110" evidence="5">
    <location>
        <begin position="24"/>
        <end position="200"/>
    </location>
</feature>
<dbReference type="KEGG" id="mmed:Mame_04019"/>
<evidence type="ECO:0000256" key="2">
    <source>
        <dbReference type="ARBA" id="ARBA00023136"/>
    </source>
</evidence>
<evidence type="ECO:0000256" key="5">
    <source>
        <dbReference type="SAM" id="SignalP"/>
    </source>
</evidence>
<dbReference type="EMBL" id="CP020330">
    <property type="protein sequence ID" value="AQZ53319.1"/>
    <property type="molecule type" value="Genomic_DNA"/>
</dbReference>
<feature type="domain" description="OmpA-like" evidence="6">
    <location>
        <begin position="67"/>
        <end position="184"/>
    </location>
</feature>
<dbReference type="Proteomes" id="UP000191135">
    <property type="component" value="Chromosome"/>
</dbReference>
<dbReference type="PROSITE" id="PS01068">
    <property type="entry name" value="OMPA_1"/>
    <property type="match status" value="1"/>
</dbReference>
<dbReference type="STRING" id="1122214.Mame_04019"/>
<evidence type="ECO:0000256" key="3">
    <source>
        <dbReference type="ARBA" id="ARBA00023237"/>
    </source>
</evidence>
<dbReference type="InterPro" id="IPR036737">
    <property type="entry name" value="OmpA-like_sf"/>
</dbReference>
<dbReference type="eggNOG" id="COG2885">
    <property type="taxonomic scope" value="Bacteria"/>
</dbReference>
<keyword evidence="5" id="KW-0732">Signal</keyword>
<dbReference type="RefSeq" id="WP_018067769.1">
    <property type="nucleotide sequence ID" value="NZ_AQWH01000055.1"/>
</dbReference>
<keyword evidence="8" id="KW-1185">Reference proteome</keyword>